<dbReference type="InParanoid" id="A0A7M7N307"/>
<name>A0A7M7N307_STRPU</name>
<feature type="region of interest" description="Disordered" evidence="7">
    <location>
        <begin position="505"/>
        <end position="562"/>
    </location>
</feature>
<dbReference type="Pfam" id="PF09790">
    <property type="entry name" value="Hyccin"/>
    <property type="match status" value="1"/>
</dbReference>
<evidence type="ECO:0000256" key="1">
    <source>
        <dbReference type="ARBA" id="ARBA00004236"/>
    </source>
</evidence>
<dbReference type="Proteomes" id="UP000007110">
    <property type="component" value="Unassembled WGS sequence"/>
</dbReference>
<proteinExistence type="inferred from homology"/>
<dbReference type="EnsemblMetazoa" id="XM_030974519">
    <property type="protein sequence ID" value="XP_030830379"/>
    <property type="gene ID" value="LOC100890918"/>
</dbReference>
<dbReference type="AlphaFoldDB" id="A0A7M7N307"/>
<dbReference type="GO" id="GO:0005829">
    <property type="term" value="C:cytosol"/>
    <property type="evidence" value="ECO:0007669"/>
    <property type="project" value="UniProtKB-SubCell"/>
</dbReference>
<dbReference type="KEGG" id="spu:100890918"/>
<dbReference type="GO" id="GO:0072659">
    <property type="term" value="P:protein localization to plasma membrane"/>
    <property type="evidence" value="ECO:0000318"/>
    <property type="project" value="GO_Central"/>
</dbReference>
<reference evidence="9" key="1">
    <citation type="submission" date="2015-02" db="EMBL/GenBank/DDBJ databases">
        <title>Genome sequencing for Strongylocentrotus purpuratus.</title>
        <authorList>
            <person name="Murali S."/>
            <person name="Liu Y."/>
            <person name="Vee V."/>
            <person name="English A."/>
            <person name="Wang M."/>
            <person name="Skinner E."/>
            <person name="Han Y."/>
            <person name="Muzny D.M."/>
            <person name="Worley K.C."/>
            <person name="Gibbs R.A."/>
        </authorList>
    </citation>
    <scope>NUCLEOTIDE SEQUENCE</scope>
</reference>
<evidence type="ECO:0000256" key="4">
    <source>
        <dbReference type="ARBA" id="ARBA00022490"/>
    </source>
</evidence>
<comment type="subcellular location">
    <subcellularLocation>
        <location evidence="1">Cell membrane</location>
    </subcellularLocation>
    <subcellularLocation>
        <location evidence="2">Cytoplasm</location>
        <location evidence="2">Cytosol</location>
    </subcellularLocation>
</comment>
<comment type="similarity">
    <text evidence="6">Belongs to the Hyccin family.</text>
</comment>
<dbReference type="GeneID" id="100890918"/>
<feature type="region of interest" description="Disordered" evidence="7">
    <location>
        <begin position="253"/>
        <end position="278"/>
    </location>
</feature>
<sequence>MKEFETTIIFLMIPDKLEMDQKLVREWLTEYKALPGSGMPAFARQISSNVDLLKALFHVLNSSSSVYQDSVCSQLFEFYRSGHLELKRFCIQFVPLLVWQYLRSIAMQEVDNWKDRELASGHIQPGGCRSRWNPRAETFTIPTLARPSIFHEPMSPLSLSDNLLLSHQNDHTVLTRGPLPQISTVNGQNRGNILCHVLSQYNADIGFLSSLSLQSMCAVYSRPRCKTILLANTIHFLCQQTCLTGFSNSIPSHPSSSSSSSSSGQRSKSADLHLNLNNHPRIPLTPNIMLEMMNGVYFAMFNGHATAATQALEDIHFRASYELYAEVLLVTNAIKNSLETNPSGRPSDGPVGINIAVTPASPVVKRAAITNASFKNRRNKADTPTSTTTITVMIEGVEKGDGKLQRSSEKMIVRKTNSDHVADDRRSPRNRGSQEFHKNGTEPDEAHPLIKQRTSRSLEALELKNISNSTIATNGKSVEHLSHSDTRTSPSAKFALYGRSASKENIHGSEDNLMGGELSPTEKTGLMDGLDVRYTGLNGDQNSNSNSTGANSRNSVSYETTL</sequence>
<evidence type="ECO:0000256" key="2">
    <source>
        <dbReference type="ARBA" id="ARBA00004514"/>
    </source>
</evidence>
<keyword evidence="9" id="KW-1185">Reference proteome</keyword>
<evidence type="ECO:0000313" key="9">
    <source>
        <dbReference type="Proteomes" id="UP000007110"/>
    </source>
</evidence>
<dbReference type="GO" id="GO:0046854">
    <property type="term" value="P:phosphatidylinositol phosphate biosynthetic process"/>
    <property type="evidence" value="ECO:0000318"/>
    <property type="project" value="GO_Central"/>
</dbReference>
<evidence type="ECO:0000256" key="5">
    <source>
        <dbReference type="ARBA" id="ARBA00023136"/>
    </source>
</evidence>
<evidence type="ECO:0000256" key="7">
    <source>
        <dbReference type="SAM" id="MobiDB-lite"/>
    </source>
</evidence>
<protein>
    <recommendedName>
        <fullName evidence="10">Hyccin</fullName>
    </recommendedName>
</protein>
<feature type="compositionally biased region" description="Basic and acidic residues" evidence="7">
    <location>
        <begin position="400"/>
        <end position="448"/>
    </location>
</feature>
<keyword evidence="4" id="KW-0963">Cytoplasm</keyword>
<feature type="compositionally biased region" description="Low complexity" evidence="7">
    <location>
        <begin position="253"/>
        <end position="267"/>
    </location>
</feature>
<reference evidence="8" key="2">
    <citation type="submission" date="2021-01" db="UniProtKB">
        <authorList>
            <consortium name="EnsemblMetazoa"/>
        </authorList>
    </citation>
    <scope>IDENTIFICATION</scope>
</reference>
<organism evidence="8 9">
    <name type="scientific">Strongylocentrotus purpuratus</name>
    <name type="common">Purple sea urchin</name>
    <dbReference type="NCBI Taxonomy" id="7668"/>
    <lineage>
        <taxon>Eukaryota</taxon>
        <taxon>Metazoa</taxon>
        <taxon>Echinodermata</taxon>
        <taxon>Eleutherozoa</taxon>
        <taxon>Echinozoa</taxon>
        <taxon>Echinoidea</taxon>
        <taxon>Euechinoidea</taxon>
        <taxon>Echinacea</taxon>
        <taxon>Camarodonta</taxon>
        <taxon>Echinidea</taxon>
        <taxon>Strongylocentrotidae</taxon>
        <taxon>Strongylocentrotus</taxon>
    </lineage>
</organism>
<keyword evidence="3" id="KW-1003">Cell membrane</keyword>
<accession>A0A7M7N307</accession>
<evidence type="ECO:0008006" key="10">
    <source>
        <dbReference type="Google" id="ProtNLM"/>
    </source>
</evidence>
<dbReference type="RefSeq" id="XP_030830379.1">
    <property type="nucleotide sequence ID" value="XM_030974519.1"/>
</dbReference>
<evidence type="ECO:0000256" key="6">
    <source>
        <dbReference type="ARBA" id="ARBA00034482"/>
    </source>
</evidence>
<dbReference type="OrthoDB" id="18937at2759"/>
<dbReference type="OMA" id="HAIYYAM"/>
<dbReference type="FunCoup" id="A0A7M7N307">
    <property type="interactions" value="1534"/>
</dbReference>
<evidence type="ECO:0000313" key="8">
    <source>
        <dbReference type="EnsemblMetazoa" id="XP_030830379"/>
    </source>
</evidence>
<feature type="region of interest" description="Disordered" evidence="7">
    <location>
        <begin position="400"/>
        <end position="450"/>
    </location>
</feature>
<evidence type="ECO:0000256" key="3">
    <source>
        <dbReference type="ARBA" id="ARBA00022475"/>
    </source>
</evidence>
<dbReference type="PANTHER" id="PTHR31220:SF1">
    <property type="entry name" value="GH21176P"/>
    <property type="match status" value="1"/>
</dbReference>
<keyword evidence="5" id="KW-0472">Membrane</keyword>
<feature type="compositionally biased region" description="Polar residues" evidence="7">
    <location>
        <begin position="538"/>
        <end position="562"/>
    </location>
</feature>
<dbReference type="InterPro" id="IPR018619">
    <property type="entry name" value="Hyccin"/>
</dbReference>
<dbReference type="PANTHER" id="PTHR31220">
    <property type="entry name" value="HYCCIN RELATED"/>
    <property type="match status" value="1"/>
</dbReference>
<dbReference type="GO" id="GO:0005886">
    <property type="term" value="C:plasma membrane"/>
    <property type="evidence" value="ECO:0000318"/>
    <property type="project" value="GO_Central"/>
</dbReference>